<sequence>MKFFILFLLLWDGETWRTMSGQEILERAREMCKIAWSPCDTQMGYIGNLYYPGTIHNGVLYTHDYQEYVTFNGVTYYVHGMDDAMEFYSGITTAPKFFGYWTGNSSGGDDGIPRVDKATPDDWVGDPWYNYYGNDCSGFVSICWGMPERFDCRGFINDANGPKPRYCYRISNVGELPLDRIKPGDAIVITRRANDGSIKDWHIMIVHEVNSIDRRIYTYEQTPPIATELNRLADDLIALNCQVIRRKDLSDDGGSEPPPNAPSVSISMDVIITQLGTYPATVKAVNIPEEPFLIQVGVYTGSGRLLWRNTYEGHNGFNYVNVNYPTCGVRQFLVLFYIKSYSGIIYLQRAIYVTYVPGGKQESINEIEEGEALQSKSSVEETGDLLSQLAVKLKGNVLYVEGVREAIPLSLYDVAGRKVISATITPSSPHLDVSQLRSGIYFVVFKGRGNTQVKKRIVKF</sequence>
<dbReference type="Pfam" id="PF18962">
    <property type="entry name" value="Por_Secre_tail"/>
    <property type="match status" value="1"/>
</dbReference>
<comment type="caution">
    <text evidence="2">The sequence shown here is derived from an EMBL/GenBank/DDBJ whole genome shotgun (WGS) entry which is preliminary data.</text>
</comment>
<organism evidence="2">
    <name type="scientific">candidate division WOR-3 bacterium</name>
    <dbReference type="NCBI Taxonomy" id="2052148"/>
    <lineage>
        <taxon>Bacteria</taxon>
        <taxon>Bacteria division WOR-3</taxon>
    </lineage>
</organism>
<proteinExistence type="predicted"/>
<dbReference type="InterPro" id="IPR026444">
    <property type="entry name" value="Secre_tail"/>
</dbReference>
<protein>
    <submittedName>
        <fullName evidence="2">T9SS type A sorting domain-containing protein</fullName>
    </submittedName>
</protein>
<dbReference type="Proteomes" id="UP000886050">
    <property type="component" value="Unassembled WGS sequence"/>
</dbReference>
<name>A0A7V5HMJ7_UNCW3</name>
<dbReference type="NCBIfam" id="TIGR04183">
    <property type="entry name" value="Por_Secre_tail"/>
    <property type="match status" value="1"/>
</dbReference>
<feature type="domain" description="Secretion system C-terminal sorting" evidence="1">
    <location>
        <begin position="405"/>
        <end position="458"/>
    </location>
</feature>
<reference evidence="2" key="1">
    <citation type="journal article" date="2020" name="mSystems">
        <title>Genome- and Community-Level Interaction Insights into Carbon Utilization and Element Cycling Functions of Hydrothermarchaeota in Hydrothermal Sediment.</title>
        <authorList>
            <person name="Zhou Z."/>
            <person name="Liu Y."/>
            <person name="Xu W."/>
            <person name="Pan J."/>
            <person name="Luo Z.H."/>
            <person name="Li M."/>
        </authorList>
    </citation>
    <scope>NUCLEOTIDE SEQUENCE [LARGE SCALE GENOMIC DNA]</scope>
    <source>
        <strain evidence="2">HyVt-96</strain>
    </source>
</reference>
<accession>A0A7V5HMJ7</accession>
<evidence type="ECO:0000259" key="1">
    <source>
        <dbReference type="Pfam" id="PF18962"/>
    </source>
</evidence>
<evidence type="ECO:0000313" key="2">
    <source>
        <dbReference type="EMBL" id="HHF52987.1"/>
    </source>
</evidence>
<gene>
    <name evidence="2" type="ORF">ENL43_01315</name>
</gene>
<dbReference type="EMBL" id="DRTX01000076">
    <property type="protein sequence ID" value="HHF52987.1"/>
    <property type="molecule type" value="Genomic_DNA"/>
</dbReference>
<dbReference type="AlphaFoldDB" id="A0A7V5HMJ7"/>